<dbReference type="InterPro" id="IPR001138">
    <property type="entry name" value="Zn2Cys6_DnaBD"/>
</dbReference>
<feature type="domain" description="Zn(2)-C6 fungal-type" evidence="8">
    <location>
        <begin position="56"/>
        <end position="84"/>
    </location>
</feature>
<evidence type="ECO:0000313" key="10">
    <source>
        <dbReference type="Proteomes" id="UP000777438"/>
    </source>
</evidence>
<accession>A0A9P9AQD1</accession>
<evidence type="ECO:0000256" key="3">
    <source>
        <dbReference type="ARBA" id="ARBA00023015"/>
    </source>
</evidence>
<dbReference type="InterPro" id="IPR052360">
    <property type="entry name" value="Transcr_Regulatory_Proteins"/>
</dbReference>
<feature type="region of interest" description="Disordered" evidence="7">
    <location>
        <begin position="1"/>
        <end position="32"/>
    </location>
</feature>
<dbReference type="CDD" id="cd00067">
    <property type="entry name" value="GAL4"/>
    <property type="match status" value="1"/>
</dbReference>
<evidence type="ECO:0000256" key="7">
    <source>
        <dbReference type="SAM" id="MobiDB-lite"/>
    </source>
</evidence>
<name>A0A9P9AQD1_9HYPO</name>
<dbReference type="GO" id="GO:0000981">
    <property type="term" value="F:DNA-binding transcription factor activity, RNA polymerase II-specific"/>
    <property type="evidence" value="ECO:0007669"/>
    <property type="project" value="InterPro"/>
</dbReference>
<comment type="caution">
    <text evidence="9">The sequence shown here is derived from an EMBL/GenBank/DDBJ whole genome shotgun (WGS) entry which is preliminary data.</text>
</comment>
<keyword evidence="10" id="KW-1185">Reference proteome</keyword>
<evidence type="ECO:0000256" key="1">
    <source>
        <dbReference type="ARBA" id="ARBA00022723"/>
    </source>
</evidence>
<evidence type="ECO:0000256" key="4">
    <source>
        <dbReference type="ARBA" id="ARBA00023125"/>
    </source>
</evidence>
<keyword evidence="5" id="KW-0804">Transcription</keyword>
<dbReference type="InterPro" id="IPR036864">
    <property type="entry name" value="Zn2-C6_fun-type_DNA-bd_sf"/>
</dbReference>
<dbReference type="InterPro" id="IPR021858">
    <property type="entry name" value="Fun_TF"/>
</dbReference>
<dbReference type="EMBL" id="JAGPYM010000005">
    <property type="protein sequence ID" value="KAH6894676.1"/>
    <property type="molecule type" value="Genomic_DNA"/>
</dbReference>
<evidence type="ECO:0000313" key="9">
    <source>
        <dbReference type="EMBL" id="KAH6894676.1"/>
    </source>
</evidence>
<dbReference type="PANTHER" id="PTHR36206:SF4">
    <property type="entry name" value="HYPOTHETICAL CONSERVED PROTEIN (EUROFUNG)-RELATED"/>
    <property type="match status" value="1"/>
</dbReference>
<dbReference type="Gene3D" id="4.10.240.10">
    <property type="entry name" value="Zn(2)-C6 fungal-type DNA-binding domain"/>
    <property type="match status" value="1"/>
</dbReference>
<dbReference type="PROSITE" id="PS00463">
    <property type="entry name" value="ZN2_CY6_FUNGAL_1"/>
    <property type="match status" value="1"/>
</dbReference>
<keyword evidence="2" id="KW-0862">Zinc</keyword>
<dbReference type="SUPFAM" id="SSF57701">
    <property type="entry name" value="Zn2/Cys6 DNA-binding domain"/>
    <property type="match status" value="1"/>
</dbReference>
<organism evidence="9 10">
    <name type="scientific">Thelonectria olida</name>
    <dbReference type="NCBI Taxonomy" id="1576542"/>
    <lineage>
        <taxon>Eukaryota</taxon>
        <taxon>Fungi</taxon>
        <taxon>Dikarya</taxon>
        <taxon>Ascomycota</taxon>
        <taxon>Pezizomycotina</taxon>
        <taxon>Sordariomycetes</taxon>
        <taxon>Hypocreomycetidae</taxon>
        <taxon>Hypocreales</taxon>
        <taxon>Nectriaceae</taxon>
        <taxon>Thelonectria</taxon>
    </lineage>
</organism>
<gene>
    <name evidence="9" type="ORF">B0T10DRAFT_480936</name>
</gene>
<keyword evidence="3" id="KW-0805">Transcription regulation</keyword>
<dbReference type="OrthoDB" id="3598904at2759"/>
<dbReference type="GO" id="GO:0003677">
    <property type="term" value="F:DNA binding"/>
    <property type="evidence" value="ECO:0007669"/>
    <property type="project" value="UniProtKB-KW"/>
</dbReference>
<evidence type="ECO:0000259" key="8">
    <source>
        <dbReference type="PROSITE" id="PS50048"/>
    </source>
</evidence>
<evidence type="ECO:0000256" key="5">
    <source>
        <dbReference type="ARBA" id="ARBA00023163"/>
    </source>
</evidence>
<sequence>MHSQHPRVCPGGGDPGSKADRVERPPTSTENETIACTTSVPRLKLTRISKPKVRTGCVTCKKRHIKCDETKPWCTNCLKVSGHCEGYMIKPRKNKAKAKSTQNAASSQMTVQDAAATPTRLVEPDINSLDFSEDLSMVYFQEFVHLLRVSLGSGNIYGKLWKVTMPQLSRTNKTLRHAAIAIGALTKAHAYDLGLVPDIPKFHPAHHQAFLRLKEQSPHYHNAVAHYCQALRLQGQAVSDPSVLQVAICLSVLFICFEIIRGDRQSALRHINHGITLLHSLLTDDDAQEVASLAPNPKDFLADFVDTYAVLGVQSRTILTGRIGGSLPLPDLSRALMGQGKSLDSFLARIQHLEIKRGGPSLENMSMLFRDLDEAETCIMAIQYRASQMIPLVSKVVVDSGFFELDDESEVDDALEYVLRHPKIIAAYKECIHTCQSWSDAFQPLYRQCMMDEKTDQATYLRALHLRLHLLLIKAFSSLAQFTDINVMENLTPDYREINSLSEIILRMSQKDFMSSAHHVSLEGGLTWQLSMVSLQCREPLVREDAIRILTEYPRWHGLWDGRGFQAIAARNRRIEKTNMANGTPVQQWRRLWRREYIFEDAGNRVLFRFMDRDPVQEDKWVLVEEVADLTEGTDEIVWRRQPLTGSGKRMLAAIMLDGPSPNSRLGEPT</sequence>
<evidence type="ECO:0000256" key="6">
    <source>
        <dbReference type="ARBA" id="ARBA00023242"/>
    </source>
</evidence>
<evidence type="ECO:0000256" key="2">
    <source>
        <dbReference type="ARBA" id="ARBA00022833"/>
    </source>
</evidence>
<dbReference type="Pfam" id="PF11951">
    <property type="entry name" value="Fungal_trans_2"/>
    <property type="match status" value="1"/>
</dbReference>
<dbReference type="Proteomes" id="UP000777438">
    <property type="component" value="Unassembled WGS sequence"/>
</dbReference>
<keyword evidence="4" id="KW-0238">DNA-binding</keyword>
<dbReference type="Pfam" id="PF00172">
    <property type="entry name" value="Zn_clus"/>
    <property type="match status" value="1"/>
</dbReference>
<keyword evidence="1" id="KW-0479">Metal-binding</keyword>
<dbReference type="SMART" id="SM00066">
    <property type="entry name" value="GAL4"/>
    <property type="match status" value="1"/>
</dbReference>
<dbReference type="AlphaFoldDB" id="A0A9P9AQD1"/>
<protein>
    <submittedName>
        <fullName evidence="9">C6 zinc finger domain-containing protein</fullName>
    </submittedName>
</protein>
<keyword evidence="6" id="KW-0539">Nucleus</keyword>
<reference evidence="9 10" key="1">
    <citation type="journal article" date="2021" name="Nat. Commun.">
        <title>Genetic determinants of endophytism in the Arabidopsis root mycobiome.</title>
        <authorList>
            <person name="Mesny F."/>
            <person name="Miyauchi S."/>
            <person name="Thiergart T."/>
            <person name="Pickel B."/>
            <person name="Atanasova L."/>
            <person name="Karlsson M."/>
            <person name="Huettel B."/>
            <person name="Barry K.W."/>
            <person name="Haridas S."/>
            <person name="Chen C."/>
            <person name="Bauer D."/>
            <person name="Andreopoulos W."/>
            <person name="Pangilinan J."/>
            <person name="LaButti K."/>
            <person name="Riley R."/>
            <person name="Lipzen A."/>
            <person name="Clum A."/>
            <person name="Drula E."/>
            <person name="Henrissat B."/>
            <person name="Kohler A."/>
            <person name="Grigoriev I.V."/>
            <person name="Martin F.M."/>
            <person name="Hacquard S."/>
        </authorList>
    </citation>
    <scope>NUCLEOTIDE SEQUENCE [LARGE SCALE GENOMIC DNA]</scope>
    <source>
        <strain evidence="9 10">MPI-CAGE-CH-0241</strain>
    </source>
</reference>
<dbReference type="PANTHER" id="PTHR36206">
    <property type="entry name" value="ASPERCRYPTIN BIOSYNTHESIS CLUSTER-SPECIFIC TRANSCRIPTION REGULATOR ATNN-RELATED"/>
    <property type="match status" value="1"/>
</dbReference>
<dbReference type="GO" id="GO:0008270">
    <property type="term" value="F:zinc ion binding"/>
    <property type="evidence" value="ECO:0007669"/>
    <property type="project" value="InterPro"/>
</dbReference>
<proteinExistence type="predicted"/>
<dbReference type="PROSITE" id="PS50048">
    <property type="entry name" value="ZN2_CY6_FUNGAL_2"/>
    <property type="match status" value="1"/>
</dbReference>